<dbReference type="AlphaFoldDB" id="W5J843"/>
<comment type="subcellular location">
    <subcellularLocation>
        <location evidence="1">Endoplasmic reticulum membrane</location>
        <topology evidence="1">Multi-pass membrane protein</topology>
    </subcellularLocation>
</comment>
<dbReference type="InParanoid" id="W5J843"/>
<evidence type="ECO:0000256" key="5">
    <source>
        <dbReference type="ARBA" id="ARBA00022989"/>
    </source>
</evidence>
<dbReference type="GO" id="GO:0005789">
    <property type="term" value="C:endoplasmic reticulum membrane"/>
    <property type="evidence" value="ECO:0007669"/>
    <property type="project" value="UniProtKB-SubCell"/>
</dbReference>
<comment type="similarity">
    <text evidence="2">Belongs to the jagunal family.</text>
</comment>
<name>W5J843_ANODA</name>
<sequence length="433" mass="50584">MERSFEYFPPTICYDKPAAATVSQEECESRRTRALDGSVVLELIVPKKSAKVWTLQKDDLCRVSLPEGSQVGDLNFWNLDQPRLERFYSGKTRQIHSTHLKTYDRLWSCFPYLRPMATFVRDSLQAYGIDRDGGSLHDVVGTRCDDYIYKLITGEDRHDSCHTYLTEAVKEYGLTEQDVHDTWNIFMCTGFTRDTQQYFCKPSPARKGDYIDTRKNPNPRRASRENSAFPRTNDRTMASRGGPMVIGTDGADFEHRQRVAAHYQISALNKSRLKYCIFFHYLLFFVMLVKLSADILDRLDIFILEIEELQIPTPLWWEYFWCLSVFLSFFGLAAVRGNRINDMKKYMVGISTIAFVPLLYCIFYYLNDVLEYISLEEGTELEDTDIFVWQGYPYGLLWYGFVLLAFQVHFFSLFFAWNLIKAWRARGALKRAQ</sequence>
<proteinExistence type="inferred from homology"/>
<reference evidence="7" key="2">
    <citation type="submission" date="2010-05" db="EMBL/GenBank/DDBJ databases">
        <authorList>
            <person name="Almeida L.G."/>
            <person name="Nicolas M.F."/>
            <person name="Souza R.C."/>
            <person name="Vasconcelos A.T.R."/>
        </authorList>
    </citation>
    <scope>NUCLEOTIDE SEQUENCE</scope>
</reference>
<dbReference type="HOGENOM" id="CLU_633430_0_0_1"/>
<evidence type="ECO:0000256" key="3">
    <source>
        <dbReference type="ARBA" id="ARBA00022692"/>
    </source>
</evidence>
<reference evidence="7" key="3">
    <citation type="journal article" date="2013" name="Nucleic Acids Res.">
        <title>The genome of Anopheles darlingi, the main neotropical malaria vector.</title>
        <authorList>
            <person name="Marinotti O."/>
            <person name="Cerqueira G.C."/>
            <person name="de Almeida L.G."/>
            <person name="Ferro M.I."/>
            <person name="Loreto E.L."/>
            <person name="Zaha A."/>
            <person name="Teixeira S.M."/>
            <person name="Wespiser A.R."/>
            <person name="Almeida E Silva A."/>
            <person name="Schlindwein A.D."/>
            <person name="Pacheco A.C."/>
            <person name="Silva A.L."/>
            <person name="Graveley B.R."/>
            <person name="Walenz B.P."/>
            <person name="Lima Bde A."/>
            <person name="Ribeiro C.A."/>
            <person name="Nunes-Silva C.G."/>
            <person name="de Carvalho C.R."/>
            <person name="Soares C.M."/>
            <person name="de Menezes C.B."/>
            <person name="Matiolli C."/>
            <person name="Caffrey D."/>
            <person name="Araujo D.A."/>
            <person name="de Oliveira D.M."/>
            <person name="Golenbock D."/>
            <person name="Grisard E.C."/>
            <person name="Fantinatti-Garboggini F."/>
            <person name="de Carvalho F.M."/>
            <person name="Barcellos F.G."/>
            <person name="Prosdocimi F."/>
            <person name="May G."/>
            <person name="Azevedo Junior G.M."/>
            <person name="Guimaraes G.M."/>
            <person name="Goldman G.H."/>
            <person name="Padilha I.Q."/>
            <person name="Batista Jda S."/>
            <person name="Ferro J.A."/>
            <person name="Ribeiro J.M."/>
            <person name="Fietto J.L."/>
            <person name="Dabbas K.M."/>
            <person name="Cerdeira L."/>
            <person name="Agnez-Lima L.F."/>
            <person name="Brocchi M."/>
            <person name="de Carvalho M.O."/>
            <person name="Teixeira Mde M."/>
            <person name="Diniz Maia Mde M."/>
            <person name="Goldman M.H."/>
            <person name="Cruz Schneider M.P."/>
            <person name="Felipe M.S."/>
            <person name="Hungria M."/>
            <person name="Nicolas M.F."/>
            <person name="Pereira M."/>
            <person name="Montes M.A."/>
            <person name="Cantao M.E."/>
            <person name="Vincentz M."/>
            <person name="Rafael M.S."/>
            <person name="Silverman N."/>
            <person name="Stoco P.H."/>
            <person name="Souza R.C."/>
            <person name="Vicentini R."/>
            <person name="Gazzinelli R.T."/>
            <person name="Neves Rde O."/>
            <person name="Silva R."/>
            <person name="Astolfi-Filho S."/>
            <person name="Maciel T.E."/>
            <person name="Urmenyi T.P."/>
            <person name="Tadei W.P."/>
            <person name="Camargo E.P."/>
            <person name="de Vasconcelos A.T."/>
        </authorList>
    </citation>
    <scope>NUCLEOTIDE SEQUENCE</scope>
</reference>
<organism evidence="7">
    <name type="scientific">Anopheles darlingi</name>
    <name type="common">Mosquito</name>
    <dbReference type="NCBI Taxonomy" id="43151"/>
    <lineage>
        <taxon>Eukaryota</taxon>
        <taxon>Metazoa</taxon>
        <taxon>Ecdysozoa</taxon>
        <taxon>Arthropoda</taxon>
        <taxon>Hexapoda</taxon>
        <taxon>Insecta</taxon>
        <taxon>Pterygota</taxon>
        <taxon>Neoptera</taxon>
        <taxon>Endopterygota</taxon>
        <taxon>Diptera</taxon>
        <taxon>Nematocera</taxon>
        <taxon>Culicoidea</taxon>
        <taxon>Culicidae</taxon>
        <taxon>Anophelinae</taxon>
        <taxon>Anopheles</taxon>
    </lineage>
</organism>
<dbReference type="VEuPathDB" id="VectorBase:ADAR2_011365"/>
<comment type="caution">
    <text evidence="7">The sequence shown here is derived from an EMBL/GenBank/DDBJ whole genome shotgun (WGS) entry which is preliminary data.</text>
</comment>
<dbReference type="InterPro" id="IPR009787">
    <property type="entry name" value="Jagunal"/>
</dbReference>
<dbReference type="VEuPathDB" id="VectorBase:ADAC100560"/>
<dbReference type="STRING" id="43151.W5J843"/>
<evidence type="ECO:0000256" key="4">
    <source>
        <dbReference type="ARBA" id="ARBA00022824"/>
    </source>
</evidence>
<dbReference type="PANTHER" id="PTHR31527">
    <property type="entry name" value="RE64534P"/>
    <property type="match status" value="1"/>
</dbReference>
<dbReference type="VEuPathDB" id="VectorBase:ADAC100561"/>
<keyword evidence="5" id="KW-1133">Transmembrane helix</keyword>
<evidence type="ECO:0000256" key="1">
    <source>
        <dbReference type="ARBA" id="ARBA00004477"/>
    </source>
</evidence>
<evidence type="ECO:0000256" key="6">
    <source>
        <dbReference type="ARBA" id="ARBA00023136"/>
    </source>
</evidence>
<dbReference type="GO" id="GO:0007029">
    <property type="term" value="P:endoplasmic reticulum organization"/>
    <property type="evidence" value="ECO:0007669"/>
    <property type="project" value="InterPro"/>
</dbReference>
<evidence type="ECO:0000256" key="2">
    <source>
        <dbReference type="ARBA" id="ARBA00008462"/>
    </source>
</evidence>
<reference evidence="7" key="1">
    <citation type="journal article" date="2010" name="BMC Genomics">
        <title>Combination of measures distinguishes pre-miRNAs from other stem-loops in the genome of the newly sequenced Anopheles darlingi.</title>
        <authorList>
            <person name="Mendes N.D."/>
            <person name="Freitas A.T."/>
            <person name="Vasconcelos A.T."/>
            <person name="Sagot M.F."/>
        </authorList>
    </citation>
    <scope>NUCLEOTIDE SEQUENCE</scope>
</reference>
<keyword evidence="3" id="KW-0812">Transmembrane</keyword>
<dbReference type="OMA" id="KKSARTW"/>
<keyword evidence="6" id="KW-0472">Membrane</keyword>
<dbReference type="Pfam" id="PF07086">
    <property type="entry name" value="Jagunal"/>
    <property type="match status" value="1"/>
</dbReference>
<dbReference type="PANTHER" id="PTHR31527:SF0">
    <property type="entry name" value="RE64534P"/>
    <property type="match status" value="1"/>
</dbReference>
<dbReference type="eggNOG" id="KOG4054">
    <property type="taxonomic scope" value="Eukaryota"/>
</dbReference>
<dbReference type="VEuPathDB" id="VectorBase:ADAR2_000631"/>
<dbReference type="InterPro" id="IPR018959">
    <property type="entry name" value="DUF1989"/>
</dbReference>
<accession>W5J843</accession>
<gene>
    <name evidence="7" type="ORF">AND_008835</name>
</gene>
<keyword evidence="4" id="KW-0256">Endoplasmic reticulum</keyword>
<dbReference type="Pfam" id="PF09347">
    <property type="entry name" value="DUF1989"/>
    <property type="match status" value="1"/>
</dbReference>
<dbReference type="EMBL" id="ADMH02002074">
    <property type="protein sequence ID" value="ETN59563.1"/>
    <property type="molecule type" value="Genomic_DNA"/>
</dbReference>
<protein>
    <submittedName>
        <fullName evidence="7">Uncharacterized protein</fullName>
    </submittedName>
</protein>
<evidence type="ECO:0000313" key="7">
    <source>
        <dbReference type="EMBL" id="ETN59563.1"/>
    </source>
</evidence>